<keyword evidence="5 11" id="KW-0812">Transmembrane</keyword>
<dbReference type="InterPro" id="IPR036034">
    <property type="entry name" value="PDZ_sf"/>
</dbReference>
<dbReference type="SUPFAM" id="SSF50156">
    <property type="entry name" value="PDZ domain-like"/>
    <property type="match status" value="2"/>
</dbReference>
<evidence type="ECO:0000256" key="10">
    <source>
        <dbReference type="ARBA" id="ARBA00023136"/>
    </source>
</evidence>
<dbReference type="GO" id="GO:0004222">
    <property type="term" value="F:metalloendopeptidase activity"/>
    <property type="evidence" value="ECO:0007669"/>
    <property type="project" value="InterPro"/>
</dbReference>
<evidence type="ECO:0000256" key="9">
    <source>
        <dbReference type="ARBA" id="ARBA00023049"/>
    </source>
</evidence>
<keyword evidence="6 11" id="KW-0378">Hydrolase</keyword>
<keyword evidence="4" id="KW-0645">Protease</keyword>
<feature type="transmembrane region" description="Helical" evidence="11">
    <location>
        <begin position="97"/>
        <end position="119"/>
    </location>
</feature>
<dbReference type="Gene3D" id="2.30.42.10">
    <property type="match status" value="2"/>
</dbReference>
<dbReference type="EC" id="3.4.24.-" evidence="11"/>
<feature type="transmembrane region" description="Helical" evidence="11">
    <location>
        <begin position="380"/>
        <end position="409"/>
    </location>
</feature>
<dbReference type="NCBIfam" id="TIGR00054">
    <property type="entry name" value="RIP metalloprotease RseP"/>
    <property type="match status" value="1"/>
</dbReference>
<dbReference type="PANTHER" id="PTHR42837:SF2">
    <property type="entry name" value="MEMBRANE METALLOPROTEASE ARASP2, CHLOROPLASTIC-RELATED"/>
    <property type="match status" value="1"/>
</dbReference>
<dbReference type="RefSeq" id="WP_189610447.1">
    <property type="nucleotide sequence ID" value="NZ_BMXR01000008.1"/>
</dbReference>
<feature type="transmembrane region" description="Helical" evidence="11">
    <location>
        <begin position="421"/>
        <end position="442"/>
    </location>
</feature>
<dbReference type="InterPro" id="IPR008915">
    <property type="entry name" value="Peptidase_M50"/>
</dbReference>
<dbReference type="CDD" id="cd23081">
    <property type="entry name" value="cpPDZ_EcRseP-like"/>
    <property type="match status" value="1"/>
</dbReference>
<evidence type="ECO:0000256" key="6">
    <source>
        <dbReference type="ARBA" id="ARBA00022801"/>
    </source>
</evidence>
<comment type="similarity">
    <text evidence="3 11">Belongs to the peptidase M50B family.</text>
</comment>
<protein>
    <recommendedName>
        <fullName evidence="11">Zinc metalloprotease</fullName>
        <ecNumber evidence="11">3.4.24.-</ecNumber>
    </recommendedName>
</protein>
<reference evidence="13" key="2">
    <citation type="submission" date="2020-09" db="EMBL/GenBank/DDBJ databases">
        <authorList>
            <person name="Sun Q."/>
            <person name="Kim S."/>
        </authorList>
    </citation>
    <scope>NUCLEOTIDE SEQUENCE</scope>
    <source>
        <strain evidence="13">KCTC 22169</strain>
    </source>
</reference>
<evidence type="ECO:0000256" key="2">
    <source>
        <dbReference type="ARBA" id="ARBA00004141"/>
    </source>
</evidence>
<sequence length="449" mass="49589">MNVLLSVIGLLVALGILVTVHEYGHFWVARRNGIKVLRFSIGFGQPLYRWYDKQGTEFAIAWIPLGGYVKMLDEREGPVPAAEQHGEFMSKTPLQRIAVASAGPLANFLFAILAFALLYTIGVQGLKPLVDQPPTETPAAEAGFERGDRILAIDGHEVDTWREVNLTLAQRVGDSGEIEFRVARDGRERRLNVPVERWLSQESEPNPMANLGLYVQRPEVPAVIGQLMPGEAAEAAGLQVGDQVLRTEGQVIENWLDWVEVIQLNGGRSLDVEVLRDGERMTLEITPRTREVEGETQGYIGAGAASFEWPEEQIVTHRVMPWTAIAWGLRDTWEMVGLSFGMLGKMVTGQVSFEQIGGPISMAQLAGDSVQGGLESFVRYLAFISIALGVMNLLPIPILDGGHILFYSIEWLRGRPVSERMQIIATQVGLMLIIGLMMVAFYNDIGRLG</sequence>
<dbReference type="Pfam" id="PF02163">
    <property type="entry name" value="Peptidase_M50"/>
    <property type="match status" value="1"/>
</dbReference>
<dbReference type="Pfam" id="PF17820">
    <property type="entry name" value="PDZ_6"/>
    <property type="match status" value="1"/>
</dbReference>
<comment type="subcellular location">
    <subcellularLocation>
        <location evidence="2">Membrane</location>
        <topology evidence="2">Multi-pass membrane protein</topology>
    </subcellularLocation>
</comment>
<dbReference type="SMART" id="SM00228">
    <property type="entry name" value="PDZ"/>
    <property type="match status" value="2"/>
</dbReference>
<dbReference type="GO" id="GO:0016020">
    <property type="term" value="C:membrane"/>
    <property type="evidence" value="ECO:0007669"/>
    <property type="project" value="UniProtKB-SubCell"/>
</dbReference>
<evidence type="ECO:0000313" key="13">
    <source>
        <dbReference type="EMBL" id="GGX61558.1"/>
    </source>
</evidence>
<evidence type="ECO:0000256" key="8">
    <source>
        <dbReference type="ARBA" id="ARBA00022989"/>
    </source>
</evidence>
<keyword evidence="14" id="KW-1185">Reference proteome</keyword>
<name>A0A918NEK6_9GAMM</name>
<gene>
    <name evidence="13" type="ORF">GCM10007392_31770</name>
</gene>
<evidence type="ECO:0000313" key="14">
    <source>
        <dbReference type="Proteomes" id="UP000626148"/>
    </source>
</evidence>
<proteinExistence type="inferred from homology"/>
<dbReference type="InterPro" id="IPR041489">
    <property type="entry name" value="PDZ_6"/>
</dbReference>
<reference evidence="13" key="1">
    <citation type="journal article" date="2014" name="Int. J. Syst. Evol. Microbiol.">
        <title>Complete genome sequence of Corynebacterium casei LMG S-19264T (=DSM 44701T), isolated from a smear-ripened cheese.</title>
        <authorList>
            <consortium name="US DOE Joint Genome Institute (JGI-PGF)"/>
            <person name="Walter F."/>
            <person name="Albersmeier A."/>
            <person name="Kalinowski J."/>
            <person name="Ruckert C."/>
        </authorList>
    </citation>
    <scope>NUCLEOTIDE SEQUENCE</scope>
    <source>
        <strain evidence="13">KCTC 22169</strain>
    </source>
</reference>
<dbReference type="PROSITE" id="PS50106">
    <property type="entry name" value="PDZ"/>
    <property type="match status" value="1"/>
</dbReference>
<dbReference type="InterPro" id="IPR001478">
    <property type="entry name" value="PDZ"/>
</dbReference>
<evidence type="ECO:0000256" key="3">
    <source>
        <dbReference type="ARBA" id="ARBA00007931"/>
    </source>
</evidence>
<comment type="cofactor">
    <cofactor evidence="1 11">
        <name>Zn(2+)</name>
        <dbReference type="ChEBI" id="CHEBI:29105"/>
    </cofactor>
</comment>
<dbReference type="EMBL" id="BMXR01000008">
    <property type="protein sequence ID" value="GGX61558.1"/>
    <property type="molecule type" value="Genomic_DNA"/>
</dbReference>
<comment type="caution">
    <text evidence="13">The sequence shown here is derived from an EMBL/GenBank/DDBJ whole genome shotgun (WGS) entry which is preliminary data.</text>
</comment>
<evidence type="ECO:0000256" key="7">
    <source>
        <dbReference type="ARBA" id="ARBA00022833"/>
    </source>
</evidence>
<evidence type="ECO:0000256" key="5">
    <source>
        <dbReference type="ARBA" id="ARBA00022692"/>
    </source>
</evidence>
<dbReference type="Proteomes" id="UP000626148">
    <property type="component" value="Unassembled WGS sequence"/>
</dbReference>
<keyword evidence="9 11" id="KW-0482">Metalloprotease</keyword>
<keyword evidence="10 11" id="KW-0472">Membrane</keyword>
<evidence type="ECO:0000256" key="11">
    <source>
        <dbReference type="RuleBase" id="RU362031"/>
    </source>
</evidence>
<feature type="domain" description="PDZ" evidence="12">
    <location>
        <begin position="192"/>
        <end position="254"/>
    </location>
</feature>
<dbReference type="GO" id="GO:0046872">
    <property type="term" value="F:metal ion binding"/>
    <property type="evidence" value="ECO:0007669"/>
    <property type="project" value="UniProtKB-KW"/>
</dbReference>
<organism evidence="13 14">
    <name type="scientific">Saccharospirillum salsuginis</name>
    <dbReference type="NCBI Taxonomy" id="418750"/>
    <lineage>
        <taxon>Bacteria</taxon>
        <taxon>Pseudomonadati</taxon>
        <taxon>Pseudomonadota</taxon>
        <taxon>Gammaproteobacteria</taxon>
        <taxon>Oceanospirillales</taxon>
        <taxon>Saccharospirillaceae</taxon>
        <taxon>Saccharospirillum</taxon>
    </lineage>
</organism>
<dbReference type="InterPro" id="IPR004387">
    <property type="entry name" value="Pept_M50_Zn"/>
</dbReference>
<dbReference type="PANTHER" id="PTHR42837">
    <property type="entry name" value="REGULATOR OF SIGMA-E PROTEASE RSEP"/>
    <property type="match status" value="1"/>
</dbReference>
<dbReference type="GO" id="GO:0006508">
    <property type="term" value="P:proteolysis"/>
    <property type="evidence" value="ECO:0007669"/>
    <property type="project" value="UniProtKB-KW"/>
</dbReference>
<evidence type="ECO:0000256" key="1">
    <source>
        <dbReference type="ARBA" id="ARBA00001947"/>
    </source>
</evidence>
<dbReference type="CDD" id="cd06163">
    <property type="entry name" value="S2P-M50_PDZ_RseP-like"/>
    <property type="match status" value="2"/>
</dbReference>
<keyword evidence="8 11" id="KW-1133">Transmembrane helix</keyword>
<evidence type="ECO:0000259" key="12">
    <source>
        <dbReference type="PROSITE" id="PS50106"/>
    </source>
</evidence>
<evidence type="ECO:0000256" key="4">
    <source>
        <dbReference type="ARBA" id="ARBA00022670"/>
    </source>
</evidence>
<dbReference type="AlphaFoldDB" id="A0A918NEK6"/>
<keyword evidence="11" id="KW-0479">Metal-binding</keyword>
<keyword evidence="7 11" id="KW-0862">Zinc</keyword>
<accession>A0A918NEK6</accession>